<reference evidence="3" key="1">
    <citation type="submission" date="2018-12" db="EMBL/GenBank/DDBJ databases">
        <title>Tengunoibacter tsumagoiensis gen. nov., sp. nov., Dictyobacter kobayashii sp. nov., D. alpinus sp. nov., and D. joshuensis sp. nov. and description of Dictyobacteraceae fam. nov. within the order Ktedonobacterales isolated from Tengu-no-mugimeshi.</title>
        <authorList>
            <person name="Wang C.M."/>
            <person name="Zheng Y."/>
            <person name="Sakai Y."/>
            <person name="Toyoda A."/>
            <person name="Minakuchi Y."/>
            <person name="Abe K."/>
            <person name="Yokota A."/>
            <person name="Yabe S."/>
        </authorList>
    </citation>
    <scope>NUCLEOTIDE SEQUENCE [LARGE SCALE GENOMIC DNA]</scope>
    <source>
        <strain evidence="3">Uno16</strain>
    </source>
</reference>
<dbReference type="InterPro" id="IPR051704">
    <property type="entry name" value="FAD_aromatic-hydroxylase"/>
</dbReference>
<dbReference type="PRINTS" id="PR00420">
    <property type="entry name" value="RNGMNOXGNASE"/>
</dbReference>
<feature type="domain" description="FAD-binding" evidence="1">
    <location>
        <begin position="12"/>
        <end position="325"/>
    </location>
</feature>
<evidence type="ECO:0000259" key="1">
    <source>
        <dbReference type="Pfam" id="PF01494"/>
    </source>
</evidence>
<dbReference type="PANTHER" id="PTHR46865:SF2">
    <property type="entry name" value="MONOOXYGENASE"/>
    <property type="match status" value="1"/>
</dbReference>
<dbReference type="Pfam" id="PF01494">
    <property type="entry name" value="FAD_binding_3"/>
    <property type="match status" value="1"/>
</dbReference>
<dbReference type="AlphaFoldDB" id="A0A402BAE8"/>
<comment type="caution">
    <text evidence="2">The sequence shown here is derived from an EMBL/GenBank/DDBJ whole genome shotgun (WGS) entry which is preliminary data.</text>
</comment>
<protein>
    <submittedName>
        <fullName evidence="2">FAD-dependent oxidoreductase</fullName>
    </submittedName>
</protein>
<dbReference type="GO" id="GO:0071949">
    <property type="term" value="F:FAD binding"/>
    <property type="evidence" value="ECO:0007669"/>
    <property type="project" value="InterPro"/>
</dbReference>
<dbReference type="PANTHER" id="PTHR46865">
    <property type="entry name" value="OXIDOREDUCTASE-RELATED"/>
    <property type="match status" value="1"/>
</dbReference>
<keyword evidence="3" id="KW-1185">Reference proteome</keyword>
<dbReference type="InterPro" id="IPR002938">
    <property type="entry name" value="FAD-bd"/>
</dbReference>
<name>A0A402BAE8_9CHLR</name>
<proteinExistence type="predicted"/>
<dbReference type="OrthoDB" id="9766816at2"/>
<dbReference type="Proteomes" id="UP000287171">
    <property type="component" value="Unassembled WGS sequence"/>
</dbReference>
<evidence type="ECO:0000313" key="2">
    <source>
        <dbReference type="EMBL" id="GCE28334.1"/>
    </source>
</evidence>
<dbReference type="RefSeq" id="WP_126628567.1">
    <property type="nucleotide sequence ID" value="NZ_BIFT01000001.1"/>
</dbReference>
<sequence>MNSNKITKNKNILISGASVAGPALAYWLSQYGFNPTVVELSSELRKGGYKVDIRGVAVEVAERMGIMQDIRNASTNMKTSTFVDGKSKPLATVSANFLEGRAEKDDEIMRGDLAHILYERTQSAVEYLFGDSIAAMEQDDDGVTVTFESGTTRTFDLVIGADGLHSNVRRQAFGDESQFIHHLGAYISIFSTPNFLHLDHQELYYNSPKKLTCIYSARENTQARALFIFNAPPLSYNHRDSEQQKQILTSTFADTGWQTPRLLEMAQEASDFYFDSMSLIQMEHWSTGRTALLGDAAYCASPASGQGTSMALVGAYVLAGELAEAGGDYHTAFARYESAMRSYVEANQQFALRAIKGFTPRTSAHLWFQNQMLRLFTFLPLEGLILGQIVKAMEKISTTITLKDYHTCEQVQHLGA</sequence>
<dbReference type="SUPFAM" id="SSF51905">
    <property type="entry name" value="FAD/NAD(P)-binding domain"/>
    <property type="match status" value="1"/>
</dbReference>
<accession>A0A402BAE8</accession>
<dbReference type="InterPro" id="IPR036188">
    <property type="entry name" value="FAD/NAD-bd_sf"/>
</dbReference>
<dbReference type="Gene3D" id="3.50.50.60">
    <property type="entry name" value="FAD/NAD(P)-binding domain"/>
    <property type="match status" value="1"/>
</dbReference>
<organism evidence="2 3">
    <name type="scientific">Dictyobacter alpinus</name>
    <dbReference type="NCBI Taxonomy" id="2014873"/>
    <lineage>
        <taxon>Bacteria</taxon>
        <taxon>Bacillati</taxon>
        <taxon>Chloroflexota</taxon>
        <taxon>Ktedonobacteria</taxon>
        <taxon>Ktedonobacterales</taxon>
        <taxon>Dictyobacteraceae</taxon>
        <taxon>Dictyobacter</taxon>
    </lineage>
</organism>
<gene>
    <name evidence="2" type="ORF">KDA_38180</name>
</gene>
<dbReference type="EMBL" id="BIFT01000001">
    <property type="protein sequence ID" value="GCE28334.1"/>
    <property type="molecule type" value="Genomic_DNA"/>
</dbReference>
<evidence type="ECO:0000313" key="3">
    <source>
        <dbReference type="Proteomes" id="UP000287171"/>
    </source>
</evidence>
<dbReference type="Gene3D" id="3.30.9.10">
    <property type="entry name" value="D-Amino Acid Oxidase, subunit A, domain 2"/>
    <property type="match status" value="1"/>
</dbReference>